<dbReference type="EMBL" id="VSSQ01072307">
    <property type="protein sequence ID" value="MPN23714.1"/>
    <property type="molecule type" value="Genomic_DNA"/>
</dbReference>
<comment type="caution">
    <text evidence="1">The sequence shown here is derived from an EMBL/GenBank/DDBJ whole genome shotgun (WGS) entry which is preliminary data.</text>
</comment>
<reference evidence="1" key="1">
    <citation type="submission" date="2019-08" db="EMBL/GenBank/DDBJ databases">
        <authorList>
            <person name="Kucharzyk K."/>
            <person name="Murdoch R.W."/>
            <person name="Higgins S."/>
            <person name="Loffler F."/>
        </authorList>
    </citation>
    <scope>NUCLEOTIDE SEQUENCE</scope>
</reference>
<sequence length="181" mass="20953">MITKGTSFYIQRSARAALKRQDLSQVGISELTGTKKTTMNRYMTDSPTPIETITHIASVLDDGIFNQQMANLVFNVLPVMESEVFSDNPHALEFLANKEEKERQERQLEALYILSKNVECMTKEDKIRLTQFVAEFLDEMLIETKLVLSIIERTDYTFSDMISQRIHYWIQVGYLTKKEGQ</sequence>
<proteinExistence type="predicted"/>
<accession>A0A645GIK1</accession>
<dbReference type="AlphaFoldDB" id="A0A645GIK1"/>
<evidence type="ECO:0000313" key="1">
    <source>
        <dbReference type="EMBL" id="MPN23714.1"/>
    </source>
</evidence>
<organism evidence="1">
    <name type="scientific">bioreactor metagenome</name>
    <dbReference type="NCBI Taxonomy" id="1076179"/>
    <lineage>
        <taxon>unclassified sequences</taxon>
        <taxon>metagenomes</taxon>
        <taxon>ecological metagenomes</taxon>
    </lineage>
</organism>
<protein>
    <submittedName>
        <fullName evidence="1">Uncharacterized protein</fullName>
    </submittedName>
</protein>
<gene>
    <name evidence="1" type="ORF">SDC9_171107</name>
</gene>
<name>A0A645GIK1_9ZZZZ</name>